<dbReference type="RefSeq" id="WP_092695486.1">
    <property type="nucleotide sequence ID" value="NZ_FNBK01000025.1"/>
</dbReference>
<proteinExistence type="predicted"/>
<dbReference type="PRINTS" id="PR00420">
    <property type="entry name" value="RNGMNOXGNASE"/>
</dbReference>
<keyword evidence="2" id="KW-1185">Reference proteome</keyword>
<dbReference type="Gene3D" id="3.50.50.60">
    <property type="entry name" value="FAD/NAD(P)-binding domain"/>
    <property type="match status" value="1"/>
</dbReference>
<dbReference type="AlphaFoldDB" id="A0A1G7TEM0"/>
<protein>
    <submittedName>
        <fullName evidence="1">Electron-transferring-flavoprotein dehydrogenase</fullName>
    </submittedName>
</protein>
<evidence type="ECO:0000313" key="1">
    <source>
        <dbReference type="EMBL" id="SDG33758.1"/>
    </source>
</evidence>
<dbReference type="SUPFAM" id="SSF51905">
    <property type="entry name" value="FAD/NAD(P)-binding domain"/>
    <property type="match status" value="1"/>
</dbReference>
<evidence type="ECO:0000313" key="2">
    <source>
        <dbReference type="Proteomes" id="UP000199076"/>
    </source>
</evidence>
<sequence length="454" mass="50294">MQQVDVAIVGGGPAGSSAAYEAAVQGAETVVVEKGVPRADREGLGPDSTDAAGMLDYWVDIMDFRPEEIPDDIILSDLDGASFIGPNESVTIRDTGIDATYPEFGFAFHRARFDDWLRERAESAGATYRIGTSVSDVTTDMTGGHTHEVDLAEGENVEARYLILADGPQRTVTTDAVDQFLPHDHSVRDYLDSNIANHIAYQEHREVPEELFDEGLLKFWWGVMPGHTAYPWVFPNDDNVARIGLTMPIGMDLADVDSPQDYALLDPDDEQIPPGRVYVRRLIEREYPEYDIEEDFPLVEDRGKRKGTEAYPISSTRPIESPTEAGVAVVGGAMGATSAFHEGGDHVAVRTGKIAGQLAGQGRLDRYNREWKRAIGEEVRRNVSLADMVRGWEPGDWDDTFRLVDNMMNRGEYSPTQALGSGLSGIRLVAEYKLRKLSLSSGRYVQLRQDDYLF</sequence>
<dbReference type="EMBL" id="FNBK01000025">
    <property type="protein sequence ID" value="SDG33758.1"/>
    <property type="molecule type" value="Genomic_DNA"/>
</dbReference>
<dbReference type="PANTHER" id="PTHR42685:SF21">
    <property type="entry name" value="DEHYDROGENASE (FLAVOPROTEIN)-LIKE PROTEIN"/>
    <property type="match status" value="1"/>
</dbReference>
<dbReference type="InterPro" id="IPR050407">
    <property type="entry name" value="Geranylgeranyl_reductase"/>
</dbReference>
<accession>A0A1G7TEM0</accession>
<gene>
    <name evidence="1" type="ORF">SAMN05216218_1259</name>
</gene>
<reference evidence="2" key="1">
    <citation type="submission" date="2016-10" db="EMBL/GenBank/DDBJ databases">
        <authorList>
            <person name="Varghese N."/>
            <person name="Submissions S."/>
        </authorList>
    </citation>
    <scope>NUCLEOTIDE SEQUENCE [LARGE SCALE GENOMIC DNA]</scope>
    <source>
        <strain evidence="2">IBRC-M 10760</strain>
    </source>
</reference>
<organism evidence="1 2">
    <name type="scientific">Halorientalis regularis</name>
    <dbReference type="NCBI Taxonomy" id="660518"/>
    <lineage>
        <taxon>Archaea</taxon>
        <taxon>Methanobacteriati</taxon>
        <taxon>Methanobacteriota</taxon>
        <taxon>Stenosarchaea group</taxon>
        <taxon>Halobacteria</taxon>
        <taxon>Halobacteriales</taxon>
        <taxon>Haloarculaceae</taxon>
        <taxon>Halorientalis</taxon>
    </lineage>
</organism>
<dbReference type="Proteomes" id="UP000199076">
    <property type="component" value="Unassembled WGS sequence"/>
</dbReference>
<dbReference type="PANTHER" id="PTHR42685">
    <property type="entry name" value="GERANYLGERANYL DIPHOSPHATE REDUCTASE"/>
    <property type="match status" value="1"/>
</dbReference>
<name>A0A1G7TEM0_9EURY</name>
<dbReference type="InterPro" id="IPR036188">
    <property type="entry name" value="FAD/NAD-bd_sf"/>
</dbReference>
<dbReference type="OrthoDB" id="299107at2157"/>
<dbReference type="Pfam" id="PF12831">
    <property type="entry name" value="FAD_oxidored"/>
    <property type="match status" value="1"/>
</dbReference>
<dbReference type="STRING" id="660518.SAMN05216218_1259"/>